<name>A0AA35S8J0_GEOBA</name>
<evidence type="ECO:0000313" key="15">
    <source>
        <dbReference type="Proteomes" id="UP001174909"/>
    </source>
</evidence>
<reference evidence="14" key="1">
    <citation type="submission" date="2023-03" db="EMBL/GenBank/DDBJ databases">
        <authorList>
            <person name="Steffen K."/>
            <person name="Cardenas P."/>
        </authorList>
    </citation>
    <scope>NUCLEOTIDE SEQUENCE</scope>
</reference>
<dbReference type="AlphaFoldDB" id="A0AA35S8J0"/>
<dbReference type="GO" id="GO:0005930">
    <property type="term" value="C:axoneme"/>
    <property type="evidence" value="ECO:0007669"/>
    <property type="project" value="UniProtKB-SubCell"/>
</dbReference>
<dbReference type="InterPro" id="IPR001372">
    <property type="entry name" value="Dynein_light_chain_typ-1/2"/>
</dbReference>
<keyword evidence="8 12" id="KW-0505">Motor protein</keyword>
<evidence type="ECO:0000256" key="4">
    <source>
        <dbReference type="ARBA" id="ARBA00022490"/>
    </source>
</evidence>
<dbReference type="PANTHER" id="PTHR11886">
    <property type="entry name" value="DYNEIN LIGHT CHAIN"/>
    <property type="match status" value="1"/>
</dbReference>
<evidence type="ECO:0000313" key="14">
    <source>
        <dbReference type="EMBL" id="CAI8025453.1"/>
    </source>
</evidence>
<comment type="subunit">
    <text evidence="3">Consists of at least two heavy chains and a number of intermediate and light chains.</text>
</comment>
<dbReference type="GO" id="GO:0005874">
    <property type="term" value="C:microtubule"/>
    <property type="evidence" value="ECO:0007669"/>
    <property type="project" value="UniProtKB-KW"/>
</dbReference>
<feature type="compositionally biased region" description="Gly residues" evidence="13">
    <location>
        <begin position="1"/>
        <end position="15"/>
    </location>
</feature>
<evidence type="ECO:0000256" key="5">
    <source>
        <dbReference type="ARBA" id="ARBA00022701"/>
    </source>
</evidence>
<evidence type="ECO:0000256" key="7">
    <source>
        <dbReference type="ARBA" id="ARBA00023069"/>
    </source>
</evidence>
<evidence type="ECO:0000256" key="13">
    <source>
        <dbReference type="SAM" id="MobiDB-lite"/>
    </source>
</evidence>
<dbReference type="EMBL" id="CASHTH010002151">
    <property type="protein sequence ID" value="CAI8025453.1"/>
    <property type="molecule type" value="Genomic_DNA"/>
</dbReference>
<evidence type="ECO:0000256" key="6">
    <source>
        <dbReference type="ARBA" id="ARBA00023017"/>
    </source>
</evidence>
<dbReference type="Pfam" id="PF01221">
    <property type="entry name" value="Dynein_light"/>
    <property type="match status" value="1"/>
</dbReference>
<comment type="subcellular location">
    <subcellularLocation>
        <location evidence="1">Cytoplasm</location>
        <location evidence="1">Cytoskeleton</location>
        <location evidence="1">Cilium axoneme</location>
    </subcellularLocation>
</comment>
<keyword evidence="9 12" id="KW-0206">Cytoskeleton</keyword>
<keyword evidence="4 12" id="KW-0963">Cytoplasm</keyword>
<evidence type="ECO:0000256" key="3">
    <source>
        <dbReference type="ARBA" id="ARBA00011655"/>
    </source>
</evidence>
<evidence type="ECO:0000256" key="10">
    <source>
        <dbReference type="ARBA" id="ARBA00023273"/>
    </source>
</evidence>
<organism evidence="14 15">
    <name type="scientific">Geodia barretti</name>
    <name type="common">Barrett's horny sponge</name>
    <dbReference type="NCBI Taxonomy" id="519541"/>
    <lineage>
        <taxon>Eukaryota</taxon>
        <taxon>Metazoa</taxon>
        <taxon>Porifera</taxon>
        <taxon>Demospongiae</taxon>
        <taxon>Heteroscleromorpha</taxon>
        <taxon>Tetractinellida</taxon>
        <taxon>Astrophorina</taxon>
        <taxon>Geodiidae</taxon>
        <taxon>Geodia</taxon>
    </lineage>
</organism>
<evidence type="ECO:0000256" key="12">
    <source>
        <dbReference type="RuleBase" id="RU365010"/>
    </source>
</evidence>
<keyword evidence="7" id="KW-0969">Cilium</keyword>
<gene>
    <name evidence="14" type="ORF">GBAR_LOCUS14709</name>
</gene>
<dbReference type="InterPro" id="IPR037177">
    <property type="entry name" value="DLC_sf"/>
</dbReference>
<dbReference type="SMART" id="SM01375">
    <property type="entry name" value="Dynein_light"/>
    <property type="match status" value="1"/>
</dbReference>
<dbReference type="GO" id="GO:0007017">
    <property type="term" value="P:microtubule-based process"/>
    <property type="evidence" value="ECO:0007669"/>
    <property type="project" value="InterPro"/>
</dbReference>
<comment type="function">
    <text evidence="11">Force generating protein of respiratory cilia. Produces force towards the minus ends of microtubules. Dynein has ATPase activity.</text>
</comment>
<evidence type="ECO:0000256" key="9">
    <source>
        <dbReference type="ARBA" id="ARBA00023212"/>
    </source>
</evidence>
<keyword evidence="15" id="KW-1185">Reference proteome</keyword>
<accession>A0AA35S8J0</accession>
<sequence>MAEEAGGGGEGGTGTAGETTAAATGGEESDLGFYNRKLHNFPLIRYSDMNEEMRLEAMELCVTACEKHASSNEGAAKMIKETMDKKFGATWHAVVGMGFGFEIAYDCKNLLYLFFGGNTAICLWKCA</sequence>
<feature type="compositionally biased region" description="Low complexity" evidence="13">
    <location>
        <begin position="16"/>
        <end position="26"/>
    </location>
</feature>
<evidence type="ECO:0000256" key="1">
    <source>
        <dbReference type="ARBA" id="ARBA00004430"/>
    </source>
</evidence>
<proteinExistence type="inferred from homology"/>
<comment type="similarity">
    <text evidence="2 12">Belongs to the dynein light chain family.</text>
</comment>
<comment type="caution">
    <text evidence="14">The sequence shown here is derived from an EMBL/GenBank/DDBJ whole genome shotgun (WGS) entry which is preliminary data.</text>
</comment>
<evidence type="ECO:0000256" key="2">
    <source>
        <dbReference type="ARBA" id="ARBA00010156"/>
    </source>
</evidence>
<evidence type="ECO:0000256" key="11">
    <source>
        <dbReference type="ARBA" id="ARBA00057688"/>
    </source>
</evidence>
<dbReference type="FunFam" id="3.30.740.10:FF:000002">
    <property type="entry name" value="Dynein light chain"/>
    <property type="match status" value="1"/>
</dbReference>
<dbReference type="GO" id="GO:0030286">
    <property type="term" value="C:dynein complex"/>
    <property type="evidence" value="ECO:0007669"/>
    <property type="project" value="UniProtKB-KW"/>
</dbReference>
<dbReference type="CDD" id="cd21453">
    <property type="entry name" value="DLC-like_DNAL4"/>
    <property type="match status" value="1"/>
</dbReference>
<keyword evidence="10" id="KW-0966">Cell projection</keyword>
<dbReference type="SUPFAM" id="SSF54648">
    <property type="entry name" value="DLC"/>
    <property type="match status" value="1"/>
</dbReference>
<dbReference type="Gene3D" id="3.30.740.10">
    <property type="entry name" value="Protein Inhibitor Of Neuronal Nitric Oxide Synthase"/>
    <property type="match status" value="1"/>
</dbReference>
<evidence type="ECO:0000256" key="8">
    <source>
        <dbReference type="ARBA" id="ARBA00023175"/>
    </source>
</evidence>
<keyword evidence="6 12" id="KW-0243">Dynein</keyword>
<feature type="region of interest" description="Disordered" evidence="13">
    <location>
        <begin position="1"/>
        <end position="28"/>
    </location>
</feature>
<keyword evidence="5 12" id="KW-0493">Microtubule</keyword>
<dbReference type="PANTHER" id="PTHR11886:SF2">
    <property type="entry name" value="DYNEIN AXONEMAL LIGHT CHAIN 4"/>
    <property type="match status" value="1"/>
</dbReference>
<protein>
    <recommendedName>
        <fullName evidence="12">Dynein light chain</fullName>
    </recommendedName>
</protein>
<dbReference type="Proteomes" id="UP001174909">
    <property type="component" value="Unassembled WGS sequence"/>
</dbReference>